<dbReference type="PhylomeDB" id="E9AY69"/>
<name>E9AY69_LEIMU</name>
<dbReference type="VEuPathDB" id="TriTrypDB:LmxM.26.0910"/>
<dbReference type="GeneID" id="13449289"/>
<evidence type="ECO:0000313" key="2">
    <source>
        <dbReference type="EMBL" id="CBZ27910.1"/>
    </source>
</evidence>
<dbReference type="InterPro" id="IPR039574">
    <property type="entry name" value="OGFr"/>
</dbReference>
<dbReference type="OMA" id="FGWRVHE"/>
<dbReference type="RefSeq" id="XP_003876391.1">
    <property type="nucleotide sequence ID" value="XM_003876342.1"/>
</dbReference>
<feature type="region of interest" description="Disordered" evidence="1">
    <location>
        <begin position="68"/>
        <end position="91"/>
    </location>
</feature>
<proteinExistence type="predicted"/>
<evidence type="ECO:0000313" key="3">
    <source>
        <dbReference type="Proteomes" id="UP000007259"/>
    </source>
</evidence>
<dbReference type="GO" id="GO:0140625">
    <property type="term" value="F:opioid growth factor receptor activity"/>
    <property type="evidence" value="ECO:0007669"/>
    <property type="project" value="InterPro"/>
</dbReference>
<organism evidence="2 3">
    <name type="scientific">Leishmania mexicana (strain MHOM/GT/2001/U1103)</name>
    <dbReference type="NCBI Taxonomy" id="929439"/>
    <lineage>
        <taxon>Eukaryota</taxon>
        <taxon>Discoba</taxon>
        <taxon>Euglenozoa</taxon>
        <taxon>Kinetoplastea</taxon>
        <taxon>Metakinetoplastina</taxon>
        <taxon>Trypanosomatida</taxon>
        <taxon>Trypanosomatidae</taxon>
        <taxon>Leishmaniinae</taxon>
        <taxon>Leishmania</taxon>
    </lineage>
</organism>
<dbReference type="KEGG" id="lmi:LMXM_26_0910"/>
<dbReference type="EMBL" id="FR799579">
    <property type="protein sequence ID" value="CBZ27910.1"/>
    <property type="molecule type" value="Genomic_DNA"/>
</dbReference>
<evidence type="ECO:0008006" key="4">
    <source>
        <dbReference type="Google" id="ProtNLM"/>
    </source>
</evidence>
<dbReference type="OrthoDB" id="9030204at2759"/>
<keyword evidence="3" id="KW-1185">Reference proteome</keyword>
<dbReference type="PANTHER" id="PTHR14015:SF2">
    <property type="entry name" value="OPIOID GROWTH FACTOR RECEPTOR (OGFR) CONSERVED DOMAIN-CONTAINING PROTEIN"/>
    <property type="match status" value="1"/>
</dbReference>
<evidence type="ECO:0000256" key="1">
    <source>
        <dbReference type="SAM" id="MobiDB-lite"/>
    </source>
</evidence>
<protein>
    <recommendedName>
        <fullName evidence="4">Opioid growth factor receptor (OGFr) conserved domain-containing protein</fullName>
    </recommendedName>
</protein>
<gene>
    <name evidence="2" type="ORF">LMXM_26_0910</name>
</gene>
<sequence>MEAHHRQQQEQHCCEALAAEETAEGDGQRRVDASEHHPSVRFYRGMWSLTQLTDPVFDDAISSIDGSNGDKALSSPESSTPAELPFGSSSPLSRGSPLSVVGLHQTLLPPAAVNGLGDVADESYAVQLASSHGLEFLRLHWHVLLPLLFPCCRWGDEADATDPAVSCSGRDNSSGKCSSHVRQSFSGAGEEASSPVESSCSASELYELLLRRPLLESDLAIVREPGLMDRVYYSYVVLLRFFGWRVHEEERGLLDRHRAWQERYALLELYRTSTAAAATTELATGPTAAGPCSHVDGNDVKGNSAHQARRALPPPPPTYHSFNFYESGVPRVLRSLLDIGFLRLAVRLVEFLLEEMGYGRLLFLLPLVEATLLPILVQRPHVESSHKTRLKKRLHRLTHSDSD</sequence>
<dbReference type="Proteomes" id="UP000007259">
    <property type="component" value="Chromosome 26"/>
</dbReference>
<dbReference type="AlphaFoldDB" id="E9AY69"/>
<dbReference type="PANTHER" id="PTHR14015">
    <property type="entry name" value="OPIOID GROWTH FACTOR RECEPTOR OGFR ZETA-TYPE OPIOID RECEPTOR"/>
    <property type="match status" value="1"/>
</dbReference>
<accession>E9AY69</accession>
<reference evidence="2 3" key="1">
    <citation type="journal article" date="2011" name="Genome Res.">
        <title>Chromosome and gene copy number variation allow major structural change between species and strains of Leishmania.</title>
        <authorList>
            <person name="Rogers M.B."/>
            <person name="Hilley J.D."/>
            <person name="Dickens N.J."/>
            <person name="Wilkes J."/>
            <person name="Bates P.A."/>
            <person name="Depledge D.P."/>
            <person name="Harris D."/>
            <person name="Her Y."/>
            <person name="Herzyk P."/>
            <person name="Imamura H."/>
            <person name="Otto T.D."/>
            <person name="Sanders M."/>
            <person name="Seeger K."/>
            <person name="Dujardin J.C."/>
            <person name="Berriman M."/>
            <person name="Smith D.F."/>
            <person name="Hertz-Fowler C."/>
            <person name="Mottram J.C."/>
        </authorList>
    </citation>
    <scope>NUCLEOTIDE SEQUENCE [LARGE SCALE GENOMIC DNA]</scope>
    <source>
        <strain evidence="2 3">MHOM/GT/2001/U1103</strain>
    </source>
</reference>